<evidence type="ECO:0000313" key="2">
    <source>
        <dbReference type="Proteomes" id="UP000318103"/>
    </source>
</evidence>
<keyword evidence="2" id="KW-1185">Reference proteome</keyword>
<sequence length="194" mass="19541">MRVAARTKTQSRRLSWGAGLAGVGLTASVAFGLAVGPASAHAMPRATQACTSCKTTTQPPTGCSTCQTKPPASGCGCHTPPPPPTCPAGTTAVSVINPMTRSVAIPGDGNFQLTVSSTAQGQVFSFSIPTSAHRAAVRVIVTGGTAGSSVVTYDSSNGHPEGIAADGPLHAPVNSAGKFADLTRIDFCLKTTKY</sequence>
<organism evidence="1 2">
    <name type="scientific">Streptomyces puniciscabiei</name>
    <dbReference type="NCBI Taxonomy" id="164348"/>
    <lineage>
        <taxon>Bacteria</taxon>
        <taxon>Bacillati</taxon>
        <taxon>Actinomycetota</taxon>
        <taxon>Actinomycetes</taxon>
        <taxon>Kitasatosporales</taxon>
        <taxon>Streptomycetaceae</taxon>
        <taxon>Streptomyces</taxon>
    </lineage>
</organism>
<comment type="caution">
    <text evidence="1">The sequence shown here is derived from an EMBL/GenBank/DDBJ whole genome shotgun (WGS) entry which is preliminary data.</text>
</comment>
<protein>
    <submittedName>
        <fullName evidence="1">Uncharacterized protein</fullName>
    </submittedName>
</protein>
<name>A0A542UIM4_9ACTN</name>
<reference evidence="1 2" key="1">
    <citation type="submission" date="2019-06" db="EMBL/GenBank/DDBJ databases">
        <title>Sequencing the genomes of 1000 actinobacteria strains.</title>
        <authorList>
            <person name="Klenk H.-P."/>
        </authorList>
    </citation>
    <scope>NUCLEOTIDE SEQUENCE [LARGE SCALE GENOMIC DNA]</scope>
    <source>
        <strain evidence="1 2">DSM 41929</strain>
    </source>
</reference>
<gene>
    <name evidence="1" type="ORF">FB563_3978</name>
</gene>
<proteinExistence type="predicted"/>
<dbReference type="EMBL" id="VFNX01000001">
    <property type="protein sequence ID" value="TQK98930.1"/>
    <property type="molecule type" value="Genomic_DNA"/>
</dbReference>
<accession>A0A542UIM4</accession>
<evidence type="ECO:0000313" key="1">
    <source>
        <dbReference type="EMBL" id="TQK98930.1"/>
    </source>
</evidence>
<dbReference type="Proteomes" id="UP000318103">
    <property type="component" value="Unassembled WGS sequence"/>
</dbReference>
<dbReference type="AlphaFoldDB" id="A0A542UIM4"/>